<name>A0ACC6N2J1_9HYPH</name>
<comment type="caution">
    <text evidence="1">The sequence shown here is derived from an EMBL/GenBank/DDBJ whole genome shotgun (WGS) entry which is preliminary data.</text>
</comment>
<keyword evidence="2" id="KW-1185">Reference proteome</keyword>
<organism evidence="1 2">
    <name type="scientific">Rhizobium mulingense</name>
    <dbReference type="NCBI Taxonomy" id="3031128"/>
    <lineage>
        <taxon>Bacteria</taxon>
        <taxon>Pseudomonadati</taxon>
        <taxon>Pseudomonadota</taxon>
        <taxon>Alphaproteobacteria</taxon>
        <taxon>Hyphomicrobiales</taxon>
        <taxon>Rhizobiaceae</taxon>
        <taxon>Rhizobium/Agrobacterium group</taxon>
        <taxon>Rhizobium</taxon>
    </lineage>
</organism>
<accession>A0ACC6N2J1</accession>
<proteinExistence type="predicted"/>
<evidence type="ECO:0000313" key="2">
    <source>
        <dbReference type="Proteomes" id="UP001304050"/>
    </source>
</evidence>
<dbReference type="Proteomes" id="UP001304050">
    <property type="component" value="Unassembled WGS sequence"/>
</dbReference>
<sequence>MSVAARTVRTVTWNTTYTINIGRFENGGILGLFESKVPAGSGPPIHIHHNEDVVIHVIEGDYEFWCDGELVPVSPGSSIFLPRVPHTFG</sequence>
<gene>
    <name evidence="1" type="ORF">U8465_21260</name>
</gene>
<dbReference type="EMBL" id="JAYESG010000011">
    <property type="protein sequence ID" value="MEA3519617.1"/>
    <property type="molecule type" value="Genomic_DNA"/>
</dbReference>
<evidence type="ECO:0000313" key="1">
    <source>
        <dbReference type="EMBL" id="MEA3519617.1"/>
    </source>
</evidence>
<protein>
    <submittedName>
        <fullName evidence="1">Cupin domain-containing protein</fullName>
    </submittedName>
</protein>
<reference evidence="1" key="1">
    <citation type="submission" date="2023-12" db="EMBL/GenBank/DDBJ databases">
        <title>Diversity of Rhizobium in root nodule of phaseolus vulgaris.</title>
        <authorList>
            <person name="Wang H."/>
        </authorList>
    </citation>
    <scope>NUCLEOTIDE SEQUENCE</scope>
    <source>
        <strain evidence="1">MJ31</strain>
    </source>
</reference>